<keyword evidence="2" id="KW-0687">Ribonucleoprotein</keyword>
<dbReference type="GO" id="GO:0005840">
    <property type="term" value="C:ribosome"/>
    <property type="evidence" value="ECO:0007669"/>
    <property type="project" value="UniProtKB-KW"/>
</dbReference>
<accession>A0ABS4GH21</accession>
<keyword evidence="3" id="KW-1185">Reference proteome</keyword>
<evidence type="ECO:0000313" key="3">
    <source>
        <dbReference type="Proteomes" id="UP001519342"/>
    </source>
</evidence>
<dbReference type="Proteomes" id="UP001519342">
    <property type="component" value="Unassembled WGS sequence"/>
</dbReference>
<protein>
    <submittedName>
        <fullName evidence="2">Ribosomal protein S20</fullName>
    </submittedName>
</protein>
<keyword evidence="2" id="KW-0689">Ribosomal protein</keyword>
<evidence type="ECO:0000313" key="2">
    <source>
        <dbReference type="EMBL" id="MBP1926991.1"/>
    </source>
</evidence>
<name>A0ABS4GH21_9FIRM</name>
<sequence length="312" mass="36345">MHREYNDKISYMKECIQKKNRLTGLLKQTEQDLIHEKLQLNKLLSEYEKEYKDVLNLETISTASLFYTILGNKEEQLKKEKQEALRAKLKYDQCKHDVEFLVNETKKLVDELSQIEGCETEYEELINKKMETISIENEETNVVLKKMIKKKENIRANIKEVDEAIKAGEDALETVEKAIRALSNAENWGVWDILGGGLLTTAIKHDNVDKARTYAEETQRKLDIFKREISDINMVTNIEICVGKFETFADYFFDGLIFDWVVQSEIGKSLDAVKNTKNQIDKAVAKLYEEKVTEEFLLQQIEEQIKNIIEKS</sequence>
<proteinExistence type="predicted"/>
<keyword evidence="1" id="KW-0175">Coiled coil</keyword>
<reference evidence="2 3" key="1">
    <citation type="submission" date="2021-03" db="EMBL/GenBank/DDBJ databases">
        <title>Genomic Encyclopedia of Type Strains, Phase IV (KMG-IV): sequencing the most valuable type-strain genomes for metagenomic binning, comparative biology and taxonomic classification.</title>
        <authorList>
            <person name="Goeker M."/>
        </authorList>
    </citation>
    <scope>NUCLEOTIDE SEQUENCE [LARGE SCALE GENOMIC DNA]</scope>
    <source>
        <strain evidence="2 3">DSM 24004</strain>
    </source>
</reference>
<comment type="caution">
    <text evidence="2">The sequence shown here is derived from an EMBL/GenBank/DDBJ whole genome shotgun (WGS) entry which is preliminary data.</text>
</comment>
<gene>
    <name evidence="2" type="ORF">J2Z76_002863</name>
</gene>
<organism evidence="2 3">
    <name type="scientific">Sedimentibacter acidaminivorans</name>
    <dbReference type="NCBI Taxonomy" id="913099"/>
    <lineage>
        <taxon>Bacteria</taxon>
        <taxon>Bacillati</taxon>
        <taxon>Bacillota</taxon>
        <taxon>Tissierellia</taxon>
        <taxon>Sedimentibacter</taxon>
    </lineage>
</organism>
<dbReference type="RefSeq" id="WP_209512707.1">
    <property type="nucleotide sequence ID" value="NZ_JAGGKS010000009.1"/>
</dbReference>
<dbReference type="EMBL" id="JAGGKS010000009">
    <property type="protein sequence ID" value="MBP1926991.1"/>
    <property type="molecule type" value="Genomic_DNA"/>
</dbReference>
<feature type="coiled-coil region" evidence="1">
    <location>
        <begin position="12"/>
        <end position="185"/>
    </location>
</feature>
<evidence type="ECO:0000256" key="1">
    <source>
        <dbReference type="SAM" id="Coils"/>
    </source>
</evidence>